<feature type="transmembrane region" description="Helical" evidence="9">
    <location>
        <begin position="95"/>
        <end position="115"/>
    </location>
</feature>
<keyword evidence="4" id="KW-0997">Cell inner membrane</keyword>
<dbReference type="AlphaFoldDB" id="A0A1M7XY03"/>
<evidence type="ECO:0000256" key="8">
    <source>
        <dbReference type="ARBA" id="ARBA00038436"/>
    </source>
</evidence>
<proteinExistence type="inferred from homology"/>
<evidence type="ECO:0000256" key="5">
    <source>
        <dbReference type="ARBA" id="ARBA00022692"/>
    </source>
</evidence>
<dbReference type="Pfam" id="PF04290">
    <property type="entry name" value="DctQ"/>
    <property type="match status" value="1"/>
</dbReference>
<evidence type="ECO:0000256" key="9">
    <source>
        <dbReference type="SAM" id="Phobius"/>
    </source>
</evidence>
<comment type="subcellular location">
    <subcellularLocation>
        <location evidence="1">Cell inner membrane</location>
        <topology evidence="1">Multi-pass membrane protein</topology>
    </subcellularLocation>
</comment>
<dbReference type="EMBL" id="FRFE01000002">
    <property type="protein sequence ID" value="SHO43881.1"/>
    <property type="molecule type" value="Genomic_DNA"/>
</dbReference>
<dbReference type="OrthoDB" id="9797534at2"/>
<protein>
    <submittedName>
        <fullName evidence="11">TRAP-type C4-dicarboxylate transport system, small permease component</fullName>
    </submittedName>
</protein>
<evidence type="ECO:0000256" key="2">
    <source>
        <dbReference type="ARBA" id="ARBA00022448"/>
    </source>
</evidence>
<feature type="transmembrane region" description="Helical" evidence="9">
    <location>
        <begin position="135"/>
        <end position="154"/>
    </location>
</feature>
<evidence type="ECO:0000256" key="6">
    <source>
        <dbReference type="ARBA" id="ARBA00022989"/>
    </source>
</evidence>
<feature type="domain" description="Tripartite ATP-independent periplasmic transporters DctQ component" evidence="10">
    <location>
        <begin position="32"/>
        <end position="162"/>
    </location>
</feature>
<sequence length="171" mass="18962">MKHTHLINTAISIVRGLTIALSVVASLLLCAMVVVIVFNVGSRFLFKMPLYGTIELVELMMIIISFIAIAYTSMQRGHVRITILTDKLPQIIQDFLGRFVSLLNVTIFSLILYQAAINAVYSASNLHHRTDTLDIPIAPFKILMVLGVAVLLCIEITHVFRPLSPELDSGE</sequence>
<evidence type="ECO:0000256" key="7">
    <source>
        <dbReference type="ARBA" id="ARBA00023136"/>
    </source>
</evidence>
<reference evidence="11 12" key="1">
    <citation type="submission" date="2016-12" db="EMBL/GenBank/DDBJ databases">
        <authorList>
            <person name="Song W.-J."/>
            <person name="Kurnit D.M."/>
        </authorList>
    </citation>
    <scope>NUCLEOTIDE SEQUENCE [LARGE SCALE GENOMIC DNA]</scope>
    <source>
        <strain evidence="11 12">DSM 18488</strain>
    </source>
</reference>
<dbReference type="STRING" id="1121416.SAMN02745220_00553"/>
<gene>
    <name evidence="11" type="ORF">SAMN02745220_00553</name>
</gene>
<dbReference type="Proteomes" id="UP000184603">
    <property type="component" value="Unassembled WGS sequence"/>
</dbReference>
<evidence type="ECO:0000313" key="11">
    <source>
        <dbReference type="EMBL" id="SHO43881.1"/>
    </source>
</evidence>
<evidence type="ECO:0000313" key="12">
    <source>
        <dbReference type="Proteomes" id="UP000184603"/>
    </source>
</evidence>
<keyword evidence="3" id="KW-1003">Cell membrane</keyword>
<evidence type="ECO:0000256" key="1">
    <source>
        <dbReference type="ARBA" id="ARBA00004429"/>
    </source>
</evidence>
<keyword evidence="12" id="KW-1185">Reference proteome</keyword>
<evidence type="ECO:0000256" key="4">
    <source>
        <dbReference type="ARBA" id="ARBA00022519"/>
    </source>
</evidence>
<feature type="transmembrane region" description="Helical" evidence="9">
    <location>
        <begin position="12"/>
        <end position="38"/>
    </location>
</feature>
<evidence type="ECO:0000256" key="3">
    <source>
        <dbReference type="ARBA" id="ARBA00022475"/>
    </source>
</evidence>
<dbReference type="InterPro" id="IPR055348">
    <property type="entry name" value="DctQ"/>
</dbReference>
<keyword evidence="5 9" id="KW-0812">Transmembrane</keyword>
<evidence type="ECO:0000259" key="10">
    <source>
        <dbReference type="Pfam" id="PF04290"/>
    </source>
</evidence>
<organism evidence="11 12">
    <name type="scientific">Desulfopila aestuarii DSM 18488</name>
    <dbReference type="NCBI Taxonomy" id="1121416"/>
    <lineage>
        <taxon>Bacteria</taxon>
        <taxon>Pseudomonadati</taxon>
        <taxon>Thermodesulfobacteriota</taxon>
        <taxon>Desulfobulbia</taxon>
        <taxon>Desulfobulbales</taxon>
        <taxon>Desulfocapsaceae</taxon>
        <taxon>Desulfopila</taxon>
    </lineage>
</organism>
<dbReference type="GO" id="GO:0005886">
    <property type="term" value="C:plasma membrane"/>
    <property type="evidence" value="ECO:0007669"/>
    <property type="project" value="UniProtKB-SubCell"/>
</dbReference>
<keyword evidence="2" id="KW-0813">Transport</keyword>
<keyword evidence="6 9" id="KW-1133">Transmembrane helix</keyword>
<comment type="similarity">
    <text evidence="8">Belongs to the TRAP transporter small permease family.</text>
</comment>
<dbReference type="RefSeq" id="WP_073611920.1">
    <property type="nucleotide sequence ID" value="NZ_FRFE01000002.1"/>
</dbReference>
<accession>A0A1M7XY03</accession>
<name>A0A1M7XY03_9BACT</name>
<dbReference type="PANTHER" id="PTHR35011">
    <property type="entry name" value="2,3-DIKETO-L-GULONATE TRAP TRANSPORTER SMALL PERMEASE PROTEIN YIAM"/>
    <property type="match status" value="1"/>
</dbReference>
<dbReference type="InterPro" id="IPR007387">
    <property type="entry name" value="TRAP_DctQ"/>
</dbReference>
<feature type="transmembrane region" description="Helical" evidence="9">
    <location>
        <begin position="50"/>
        <end position="74"/>
    </location>
</feature>
<keyword evidence="7 9" id="KW-0472">Membrane</keyword>